<dbReference type="AlphaFoldDB" id="A0A166BUZ1"/>
<reference evidence="1 2" key="1">
    <citation type="journal article" date="2016" name="Mol. Biol. Evol.">
        <title>Comparative Genomics of Early-Diverging Mushroom-Forming Fungi Provides Insights into the Origins of Lignocellulose Decay Capabilities.</title>
        <authorList>
            <person name="Nagy L.G."/>
            <person name="Riley R."/>
            <person name="Tritt A."/>
            <person name="Adam C."/>
            <person name="Daum C."/>
            <person name="Floudas D."/>
            <person name="Sun H."/>
            <person name="Yadav J.S."/>
            <person name="Pangilinan J."/>
            <person name="Larsson K.H."/>
            <person name="Matsuura K."/>
            <person name="Barry K."/>
            <person name="Labutti K."/>
            <person name="Kuo R."/>
            <person name="Ohm R.A."/>
            <person name="Bhattacharya S.S."/>
            <person name="Shirouzu T."/>
            <person name="Yoshinaga Y."/>
            <person name="Martin F.M."/>
            <person name="Grigoriev I.V."/>
            <person name="Hibbett D.S."/>
        </authorList>
    </citation>
    <scope>NUCLEOTIDE SEQUENCE [LARGE SCALE GENOMIC DNA]</scope>
    <source>
        <strain evidence="1 2">CBS 109695</strain>
    </source>
</reference>
<evidence type="ECO:0000313" key="2">
    <source>
        <dbReference type="Proteomes" id="UP000076532"/>
    </source>
</evidence>
<accession>A0A166BUZ1</accession>
<dbReference type="EMBL" id="KV417639">
    <property type="protein sequence ID" value="KZP13002.1"/>
    <property type="molecule type" value="Genomic_DNA"/>
</dbReference>
<protein>
    <recommendedName>
        <fullName evidence="3">Protein kinase domain-containing protein</fullName>
    </recommendedName>
</protein>
<gene>
    <name evidence="1" type="ORF">FIBSPDRAFT_869752</name>
</gene>
<sequence length="127" mass="13958">MELAGHIHEDIDTCLGDTDDLLADLLHMILQADASRRPSWAAIQQHAYFSGVDWARVRAREANGDVHLPPVGGLKPFLPGMASDGMKFEVSDESLRFESDSSERPYSTAIHGTAFVISSDRYANILS</sequence>
<organism evidence="1 2">
    <name type="scientific">Athelia psychrophila</name>
    <dbReference type="NCBI Taxonomy" id="1759441"/>
    <lineage>
        <taxon>Eukaryota</taxon>
        <taxon>Fungi</taxon>
        <taxon>Dikarya</taxon>
        <taxon>Basidiomycota</taxon>
        <taxon>Agaricomycotina</taxon>
        <taxon>Agaricomycetes</taxon>
        <taxon>Agaricomycetidae</taxon>
        <taxon>Atheliales</taxon>
        <taxon>Atheliaceae</taxon>
        <taxon>Athelia</taxon>
    </lineage>
</organism>
<keyword evidence="2" id="KW-1185">Reference proteome</keyword>
<dbReference type="SUPFAM" id="SSF56112">
    <property type="entry name" value="Protein kinase-like (PK-like)"/>
    <property type="match status" value="1"/>
</dbReference>
<dbReference type="OrthoDB" id="248923at2759"/>
<evidence type="ECO:0008006" key="3">
    <source>
        <dbReference type="Google" id="ProtNLM"/>
    </source>
</evidence>
<dbReference type="Proteomes" id="UP000076532">
    <property type="component" value="Unassembled WGS sequence"/>
</dbReference>
<evidence type="ECO:0000313" key="1">
    <source>
        <dbReference type="EMBL" id="KZP13002.1"/>
    </source>
</evidence>
<dbReference type="Gene3D" id="1.10.510.10">
    <property type="entry name" value="Transferase(Phosphotransferase) domain 1"/>
    <property type="match status" value="1"/>
</dbReference>
<dbReference type="InterPro" id="IPR011009">
    <property type="entry name" value="Kinase-like_dom_sf"/>
</dbReference>
<dbReference type="STRING" id="436010.A0A166BUZ1"/>
<name>A0A166BUZ1_9AGAM</name>
<proteinExistence type="predicted"/>